<gene>
    <name evidence="15" type="ORF">CRD60_01925</name>
</gene>
<dbReference type="PRINTS" id="PR00344">
    <property type="entry name" value="BCTRLSENSOR"/>
</dbReference>
<feature type="compositionally biased region" description="Basic and acidic residues" evidence="11">
    <location>
        <begin position="1"/>
        <end position="10"/>
    </location>
</feature>
<proteinExistence type="predicted"/>
<dbReference type="Pfam" id="PF00512">
    <property type="entry name" value="HisKA"/>
    <property type="match status" value="1"/>
</dbReference>
<evidence type="ECO:0000256" key="5">
    <source>
        <dbReference type="ARBA" id="ARBA00022679"/>
    </source>
</evidence>
<dbReference type="GO" id="GO:0005886">
    <property type="term" value="C:plasma membrane"/>
    <property type="evidence" value="ECO:0007669"/>
    <property type="project" value="UniProtKB-SubCell"/>
</dbReference>
<dbReference type="InterPro" id="IPR036097">
    <property type="entry name" value="HisK_dim/P_sf"/>
</dbReference>
<dbReference type="SMART" id="SM00387">
    <property type="entry name" value="HATPase_c"/>
    <property type="match status" value="1"/>
</dbReference>
<evidence type="ECO:0000256" key="12">
    <source>
        <dbReference type="SAM" id="Phobius"/>
    </source>
</evidence>
<comment type="catalytic activity">
    <reaction evidence="1">
        <text>ATP + protein L-histidine = ADP + protein N-phospho-L-histidine.</text>
        <dbReference type="EC" id="2.7.13.3"/>
    </reaction>
</comment>
<keyword evidence="5" id="KW-0808">Transferase</keyword>
<keyword evidence="7" id="KW-0418">Kinase</keyword>
<feature type="transmembrane region" description="Helical" evidence="12">
    <location>
        <begin position="257"/>
        <end position="278"/>
    </location>
</feature>
<dbReference type="PROSITE" id="PS50885">
    <property type="entry name" value="HAMP"/>
    <property type="match status" value="1"/>
</dbReference>
<evidence type="ECO:0000256" key="4">
    <source>
        <dbReference type="ARBA" id="ARBA00022553"/>
    </source>
</evidence>
<dbReference type="InterPro" id="IPR003594">
    <property type="entry name" value="HATPase_dom"/>
</dbReference>
<feature type="region of interest" description="Disordered" evidence="11">
    <location>
        <begin position="180"/>
        <end position="220"/>
    </location>
</feature>
<dbReference type="SUPFAM" id="SSF55874">
    <property type="entry name" value="ATPase domain of HSP90 chaperone/DNA topoisomerase II/histidine kinase"/>
    <property type="match status" value="1"/>
</dbReference>
<feature type="compositionally biased region" description="Polar residues" evidence="11">
    <location>
        <begin position="208"/>
        <end position="220"/>
    </location>
</feature>
<feature type="compositionally biased region" description="Polar residues" evidence="11">
    <location>
        <begin position="631"/>
        <end position="644"/>
    </location>
</feature>
<evidence type="ECO:0000256" key="6">
    <source>
        <dbReference type="ARBA" id="ARBA00022692"/>
    </source>
</evidence>
<feature type="region of interest" description="Disordered" evidence="11">
    <location>
        <begin position="584"/>
        <end position="603"/>
    </location>
</feature>
<dbReference type="Gene3D" id="3.30.565.10">
    <property type="entry name" value="Histidine kinase-like ATPase, C-terminal domain"/>
    <property type="match status" value="1"/>
</dbReference>
<evidence type="ECO:0000256" key="10">
    <source>
        <dbReference type="ARBA" id="ARBA00023136"/>
    </source>
</evidence>
<dbReference type="Proteomes" id="UP000252530">
    <property type="component" value="Unassembled WGS sequence"/>
</dbReference>
<dbReference type="GO" id="GO:0000155">
    <property type="term" value="F:phosphorelay sensor kinase activity"/>
    <property type="evidence" value="ECO:0007669"/>
    <property type="project" value="InterPro"/>
</dbReference>
<feature type="domain" description="Histidine kinase" evidence="13">
    <location>
        <begin position="346"/>
        <end position="614"/>
    </location>
</feature>
<dbReference type="InterPro" id="IPR036890">
    <property type="entry name" value="HATPase_C_sf"/>
</dbReference>
<evidence type="ECO:0000256" key="8">
    <source>
        <dbReference type="ARBA" id="ARBA00022989"/>
    </source>
</evidence>
<feature type="region of interest" description="Disordered" evidence="11">
    <location>
        <begin position="612"/>
        <end position="644"/>
    </location>
</feature>
<evidence type="ECO:0000256" key="11">
    <source>
        <dbReference type="SAM" id="MobiDB-lite"/>
    </source>
</evidence>
<protein>
    <recommendedName>
        <fullName evidence="3">histidine kinase</fullName>
        <ecNumber evidence="3">2.7.13.3</ecNumber>
    </recommendedName>
</protein>
<dbReference type="SMART" id="SM00388">
    <property type="entry name" value="HisKA"/>
    <property type="match status" value="1"/>
</dbReference>
<name>A0A366KA50_9BIFI</name>
<evidence type="ECO:0000256" key="9">
    <source>
        <dbReference type="ARBA" id="ARBA00023012"/>
    </source>
</evidence>
<dbReference type="PROSITE" id="PS50109">
    <property type="entry name" value="HIS_KIN"/>
    <property type="match status" value="1"/>
</dbReference>
<feature type="domain" description="HAMP" evidence="14">
    <location>
        <begin position="279"/>
        <end position="331"/>
    </location>
</feature>
<dbReference type="EC" id="2.7.13.3" evidence="3"/>
<keyword evidence="9" id="KW-0902">Two-component regulatory system</keyword>
<evidence type="ECO:0000256" key="3">
    <source>
        <dbReference type="ARBA" id="ARBA00012438"/>
    </source>
</evidence>
<keyword evidence="6 12" id="KW-0812">Transmembrane</keyword>
<evidence type="ECO:0000313" key="16">
    <source>
        <dbReference type="Proteomes" id="UP000252530"/>
    </source>
</evidence>
<evidence type="ECO:0000259" key="14">
    <source>
        <dbReference type="PROSITE" id="PS50885"/>
    </source>
</evidence>
<feature type="compositionally biased region" description="Basic and acidic residues" evidence="11">
    <location>
        <begin position="192"/>
        <end position="204"/>
    </location>
</feature>
<feature type="region of interest" description="Disordered" evidence="11">
    <location>
        <begin position="1"/>
        <end position="64"/>
    </location>
</feature>
<evidence type="ECO:0000259" key="13">
    <source>
        <dbReference type="PROSITE" id="PS50109"/>
    </source>
</evidence>
<comment type="subcellular location">
    <subcellularLocation>
        <location evidence="2">Cell membrane</location>
    </subcellularLocation>
</comment>
<dbReference type="InterPro" id="IPR004358">
    <property type="entry name" value="Sig_transdc_His_kin-like_C"/>
</dbReference>
<dbReference type="InterPro" id="IPR005467">
    <property type="entry name" value="His_kinase_dom"/>
</dbReference>
<accession>A0A366KA50</accession>
<dbReference type="AlphaFoldDB" id="A0A366KA50"/>
<dbReference type="SMART" id="SM00304">
    <property type="entry name" value="HAMP"/>
    <property type="match status" value="1"/>
</dbReference>
<keyword evidence="16" id="KW-1185">Reference proteome</keyword>
<comment type="caution">
    <text evidence="15">The sequence shown here is derived from an EMBL/GenBank/DDBJ whole genome shotgun (WGS) entry which is preliminary data.</text>
</comment>
<dbReference type="EMBL" id="PDCG01000001">
    <property type="protein sequence ID" value="RBP98625.1"/>
    <property type="molecule type" value="Genomic_DNA"/>
</dbReference>
<dbReference type="Pfam" id="PF02518">
    <property type="entry name" value="HATPase_c"/>
    <property type="match status" value="1"/>
</dbReference>
<keyword evidence="4" id="KW-0597">Phosphoprotein</keyword>
<feature type="compositionally biased region" description="Low complexity" evidence="11">
    <location>
        <begin position="584"/>
        <end position="593"/>
    </location>
</feature>
<dbReference type="SUPFAM" id="SSF47384">
    <property type="entry name" value="Homodimeric domain of signal transducing histidine kinase"/>
    <property type="match status" value="1"/>
</dbReference>
<evidence type="ECO:0000256" key="2">
    <source>
        <dbReference type="ARBA" id="ARBA00004236"/>
    </source>
</evidence>
<keyword evidence="8 12" id="KW-1133">Transmembrane helix</keyword>
<dbReference type="Gene3D" id="1.10.287.130">
    <property type="match status" value="1"/>
</dbReference>
<evidence type="ECO:0000256" key="1">
    <source>
        <dbReference type="ARBA" id="ARBA00000085"/>
    </source>
</evidence>
<dbReference type="InterPro" id="IPR003660">
    <property type="entry name" value="HAMP_dom"/>
</dbReference>
<dbReference type="Gene3D" id="6.10.340.10">
    <property type="match status" value="1"/>
</dbReference>
<feature type="transmembrane region" description="Helical" evidence="12">
    <location>
        <begin position="74"/>
        <end position="100"/>
    </location>
</feature>
<dbReference type="InterPro" id="IPR003661">
    <property type="entry name" value="HisK_dim/P_dom"/>
</dbReference>
<organism evidence="15 16">
    <name type="scientific">Bifidobacterium aemilianum</name>
    <dbReference type="NCBI Taxonomy" id="2493120"/>
    <lineage>
        <taxon>Bacteria</taxon>
        <taxon>Bacillati</taxon>
        <taxon>Actinomycetota</taxon>
        <taxon>Actinomycetes</taxon>
        <taxon>Bifidobacteriales</taxon>
        <taxon>Bifidobacteriaceae</taxon>
        <taxon>Bifidobacterium</taxon>
    </lineage>
</organism>
<dbReference type="CDD" id="cd00082">
    <property type="entry name" value="HisKA"/>
    <property type="match status" value="1"/>
</dbReference>
<dbReference type="PANTHER" id="PTHR45436:SF5">
    <property type="entry name" value="SENSOR HISTIDINE KINASE TRCS"/>
    <property type="match status" value="1"/>
</dbReference>
<sequence>MGGLMKEPKRANSRGKARAAQERVGRESMGGMAMATPSHEAADGESGTDSSLSRQTLAGKRRAPGRTSRWEEPIALLIIRYFFYVLLAMAILLVGTYVFWFHAQGGSILYANYGERHIAKLGQQISRAETISDDMIPSAYWYRLYDQSGKPVGGDMKATMVPGADATMAAYLHDHSQDASASSAAGEQADESDGHTKAPKDSRAIDGSQPQPSQEDPNRSYQVFHTAGGQFCLLAYEPVPQWSSKQIRDRYPNPQTLTISLLLLAALVILLVIGLRAARLITRKLSAFEQVAASIGRQDLDAQLPRTNVREINHVLDSFAQMRDALKHSLESQWSAQEAQSRQVAALVHDLKTPLTIIQGNAELLGESKLDDGQKAYLAFIEDGAGELAQYAQAISHSSTRETKKPVLVSVARLSQTVEAQARGYLSTRSLALDIQRLPEELQGHVCGQEQDLARALMNIVANASDHSPAQGQVSISWSITPCELEAQSDTPFQTQQAGEGGPAYARRLRADQEDPFDGHDASCAEDHSQYVMLTITISDQGPGFSQEALTYGKEWLYQDDASRQHHDKHSGNHHGIGLSAASSIAEESGGSLHISNQAPGRGAQVTMKLPLTGGHRSESDHSHRRIPTTAPHTRMSSCRQICP</sequence>
<evidence type="ECO:0000313" key="15">
    <source>
        <dbReference type="EMBL" id="RBP98625.1"/>
    </source>
</evidence>
<keyword evidence="10 12" id="KW-0472">Membrane</keyword>
<evidence type="ECO:0000256" key="7">
    <source>
        <dbReference type="ARBA" id="ARBA00022777"/>
    </source>
</evidence>
<dbReference type="PANTHER" id="PTHR45436">
    <property type="entry name" value="SENSOR HISTIDINE KINASE YKOH"/>
    <property type="match status" value="1"/>
</dbReference>
<feature type="compositionally biased region" description="Polar residues" evidence="11">
    <location>
        <begin position="47"/>
        <end position="56"/>
    </location>
</feature>
<reference evidence="15 16" key="1">
    <citation type="submission" date="2017-10" db="EMBL/GenBank/DDBJ databases">
        <title>Bifidobacterium xylocopum sp. nov. and Bifidobacterium aemilianum sp. nov., from the carpenter bee (Xylocopa violacea) digestive tract.</title>
        <authorList>
            <person name="Alberoni D."/>
            <person name="Baffoni L."/>
            <person name="Di Gioia D."/>
            <person name="Gaggia F."/>
            <person name="Biavati B."/>
        </authorList>
    </citation>
    <scope>NUCLEOTIDE SEQUENCE [LARGE SCALE GENOMIC DNA]</scope>
    <source>
        <strain evidence="15 16">XV10</strain>
    </source>
</reference>
<dbReference type="InterPro" id="IPR050428">
    <property type="entry name" value="TCS_sensor_his_kinase"/>
</dbReference>